<sequence>MIVFIYPITFLEVKIVFAIYIKAKDRLNFYNIVLSITAYPRCKSQKFQQTLSLYNLDKTPFIFKLSNIPPKDLIIKDNQVFTLYDKVTIRLHALYEKENSSINLAEYVKEYNLNISHNNILNDNFVIRWQEYWNVNIIKEVKVELAEFYHYHLAAFPFILYKSLPDKIRRYCTHPLYLFLSNKYMLTLTFWLRNLIVAKQLRNKIYNSSF</sequence>
<name>A0A0C1MZ51_9RICK</name>
<proteinExistence type="predicted"/>
<dbReference type="AlphaFoldDB" id="A0A0C1MZ51"/>
<dbReference type="Proteomes" id="UP000031258">
    <property type="component" value="Unassembled WGS sequence"/>
</dbReference>
<accession>A0A0C1MZ51</accession>
<evidence type="ECO:0000313" key="2">
    <source>
        <dbReference type="Proteomes" id="UP000031258"/>
    </source>
</evidence>
<evidence type="ECO:0000313" key="1">
    <source>
        <dbReference type="EMBL" id="KIE05286.1"/>
    </source>
</evidence>
<gene>
    <name evidence="1" type="ORF">NF27_DT00600</name>
</gene>
<organism evidence="1 2">
    <name type="scientific">Candidatus Jidaibacter acanthamoebae</name>
    <dbReference type="NCBI Taxonomy" id="86105"/>
    <lineage>
        <taxon>Bacteria</taxon>
        <taxon>Pseudomonadati</taxon>
        <taxon>Pseudomonadota</taxon>
        <taxon>Alphaproteobacteria</taxon>
        <taxon>Rickettsiales</taxon>
        <taxon>Candidatus Midichloriaceae</taxon>
        <taxon>Candidatus Jidaibacter</taxon>
    </lineage>
</organism>
<dbReference type="EMBL" id="JSWE01000096">
    <property type="protein sequence ID" value="KIE05286.1"/>
    <property type="molecule type" value="Genomic_DNA"/>
</dbReference>
<keyword evidence="2" id="KW-1185">Reference proteome</keyword>
<reference evidence="1 2" key="1">
    <citation type="submission" date="2014-11" db="EMBL/GenBank/DDBJ databases">
        <title>A Rickettsiales Symbiont of Amoebae With Ancient Features.</title>
        <authorList>
            <person name="Schulz F."/>
            <person name="Martijn J."/>
            <person name="Wascher F."/>
            <person name="Kostanjsek R."/>
            <person name="Ettema T.J."/>
            <person name="Horn M."/>
        </authorList>
    </citation>
    <scope>NUCLEOTIDE SEQUENCE [LARGE SCALE GENOMIC DNA]</scope>
    <source>
        <strain evidence="1 2">UWC36</strain>
    </source>
</reference>
<comment type="caution">
    <text evidence="1">The sequence shown here is derived from an EMBL/GenBank/DDBJ whole genome shotgun (WGS) entry which is preliminary data.</text>
</comment>
<protein>
    <submittedName>
        <fullName evidence="1">Uncharacterized protein</fullName>
    </submittedName>
</protein>